<sequence length="333" mass="36437" precursor="true">MRQRFLWVLALMVTGLSLFVYHTIQSSGNQPDRSHSDETIVTIATGNASGPYFTIGSALAKRYEEKLGINASVITTGGSVENMGLMEAGKADMAFAMSDAVTFAYSGTGGIKEMKDLQAMAGLYLNCVQIITLHGSPIHTVSDLKGKRVGVGAPESGVEVNARMLLEALGITYQDIQPEYLSYTEAVEQLKNQTIDAAFFTSGLPNPSVTELAKSKPVTIVPIPMEEVRKLKETYPFFQMTEIPAGTYRNDVSIPTAATLNVMLVRKELDEELVYKLTRELFESLTYLQRAHQAAHSIDIGKARQNLPIPVHPGAEKYYKEAQLSGTFSESGR</sequence>
<dbReference type="InterPro" id="IPR011852">
    <property type="entry name" value="TRAP_TAXI"/>
</dbReference>
<dbReference type="EMBL" id="CP013652">
    <property type="protein sequence ID" value="ALS23905.1"/>
    <property type="molecule type" value="Genomic_DNA"/>
</dbReference>
<dbReference type="SUPFAM" id="SSF53850">
    <property type="entry name" value="Periplasmic binding protein-like II"/>
    <property type="match status" value="1"/>
</dbReference>
<protein>
    <submittedName>
        <fullName evidence="1">C4-dicarboxylate ABC transporter substrate-binding protein</fullName>
    </submittedName>
</protein>
<evidence type="ECO:0000313" key="1">
    <source>
        <dbReference type="EMBL" id="ALS23905.1"/>
    </source>
</evidence>
<dbReference type="STRING" id="162209.IJ22_35670"/>
<evidence type="ECO:0000313" key="2">
    <source>
        <dbReference type="Proteomes" id="UP000061660"/>
    </source>
</evidence>
<dbReference type="AlphaFoldDB" id="A0A0U2UPI1"/>
<dbReference type="Pfam" id="PF16868">
    <property type="entry name" value="NMT1_3"/>
    <property type="match status" value="1"/>
</dbReference>
<dbReference type="InterPro" id="IPR001638">
    <property type="entry name" value="Solute-binding_3/MltF_N"/>
</dbReference>
<dbReference type="Gene3D" id="3.40.190.10">
    <property type="entry name" value="Periplasmic binding protein-like II"/>
    <property type="match status" value="2"/>
</dbReference>
<dbReference type="KEGG" id="pnp:IJ22_35670"/>
<name>A0A0U2UPI1_9BACL</name>
<dbReference type="CDD" id="cd13567">
    <property type="entry name" value="PBP2_TtGluBP"/>
    <property type="match status" value="1"/>
</dbReference>
<keyword evidence="2" id="KW-1185">Reference proteome</keyword>
<dbReference type="PANTHER" id="PTHR42941:SF1">
    <property type="entry name" value="SLL1037 PROTEIN"/>
    <property type="match status" value="1"/>
</dbReference>
<dbReference type="NCBIfam" id="TIGR02122">
    <property type="entry name" value="TRAP_TAXI"/>
    <property type="match status" value="1"/>
</dbReference>
<organism evidence="1 2">
    <name type="scientific">Paenibacillus naphthalenovorans</name>
    <dbReference type="NCBI Taxonomy" id="162209"/>
    <lineage>
        <taxon>Bacteria</taxon>
        <taxon>Bacillati</taxon>
        <taxon>Bacillota</taxon>
        <taxon>Bacilli</taxon>
        <taxon>Bacillales</taxon>
        <taxon>Paenibacillaceae</taxon>
        <taxon>Paenibacillus</taxon>
    </lineage>
</organism>
<dbReference type="SMART" id="SM00062">
    <property type="entry name" value="PBPb"/>
    <property type="match status" value="1"/>
</dbReference>
<dbReference type="OrthoDB" id="9776669at2"/>
<gene>
    <name evidence="1" type="ORF">IJ22_35670</name>
</gene>
<dbReference type="RefSeq" id="WP_062409717.1">
    <property type="nucleotide sequence ID" value="NZ_CP013652.1"/>
</dbReference>
<proteinExistence type="predicted"/>
<dbReference type="PANTHER" id="PTHR42941">
    <property type="entry name" value="SLL1037 PROTEIN"/>
    <property type="match status" value="1"/>
</dbReference>
<reference evidence="1 2" key="2">
    <citation type="journal article" date="2016" name="Genome Announc.">
        <title>Complete Genome Sequences of Two Interactive Moderate Thermophiles, Paenibacillus napthalenovorans 32O-Y and Paenibacillus sp. 32O-W.</title>
        <authorList>
            <person name="Butler R.R.III."/>
            <person name="Wang J."/>
            <person name="Stark B.C."/>
            <person name="Pombert J.F."/>
        </authorList>
    </citation>
    <scope>NUCLEOTIDE SEQUENCE [LARGE SCALE GENOMIC DNA]</scope>
    <source>
        <strain evidence="1 2">32O-Y</strain>
    </source>
</reference>
<dbReference type="PATRIC" id="fig|162209.4.peg.3791"/>
<dbReference type="Proteomes" id="UP000061660">
    <property type="component" value="Chromosome"/>
</dbReference>
<accession>A0A0U2UPI1</accession>
<reference evidence="2" key="1">
    <citation type="submission" date="2015-12" db="EMBL/GenBank/DDBJ databases">
        <title>Complete genome sequences of two moderately thermophilic Paenibacillus species.</title>
        <authorList>
            <person name="Butler R.III."/>
            <person name="Wang J."/>
            <person name="Stark B.C."/>
            <person name="Pombert J.-F."/>
        </authorList>
    </citation>
    <scope>NUCLEOTIDE SEQUENCE [LARGE SCALE GENOMIC DNA]</scope>
    <source>
        <strain evidence="2">32O-Y</strain>
    </source>
</reference>